<keyword evidence="1" id="KW-0547">Nucleotide-binding</keyword>
<dbReference type="PANTHER" id="PTHR47963:SF7">
    <property type="entry name" value="ATP-DEPENDENT RNA HELICASE YFML-RELATED"/>
    <property type="match status" value="1"/>
</dbReference>
<keyword evidence="2" id="KW-0378">Hydrolase</keyword>
<evidence type="ECO:0000256" key="3">
    <source>
        <dbReference type="ARBA" id="ARBA00022806"/>
    </source>
</evidence>
<keyword evidence="3 9" id="KW-0347">Helicase</keyword>
<dbReference type="PROSITE" id="PS51194">
    <property type="entry name" value="HELICASE_CTER"/>
    <property type="match status" value="1"/>
</dbReference>
<sequence>MITQLMQSIQNKWKFDQMMPVQEQMIPLMLEGRDIIAESPTGTGKTLAYVLPLLELVQDVEGRTAALIVTPSQELSMQIVNVIRDWSVGTSIKVTQLIGGANVKRQMEALKKKPQIVVGTPGRINELIRDKKFKIHEVSHIVLDEADQLLSRDYRVMVKNFIERAQNDCQVAVVSATITEEIEIVAKRFMKEPARIQVEASEIIQGSTITHSYVKVDERDKLKVVRGLAALPNMYGLAFINNVDQIMIKEMQLSYTNTPIGILYGTMSKKDRTDVLRRFRNRDIKILIATDLAARGLDIEGLTHVIHMNVPHSEEQYIHRSGRTGRASEDGESLSLISYKEERNYRKLTKAYKPIQKEWQNGKLREKQKEVKPKFQKKKRK</sequence>
<feature type="domain" description="Helicase ATP-binding" evidence="6">
    <location>
        <begin position="26"/>
        <end position="196"/>
    </location>
</feature>
<dbReference type="PROSITE" id="PS51193">
    <property type="entry name" value="HELICASE_ATP_BIND_2"/>
    <property type="match status" value="1"/>
</dbReference>
<dbReference type="InterPro" id="IPR001650">
    <property type="entry name" value="Helicase_C-like"/>
</dbReference>
<dbReference type="InterPro" id="IPR044742">
    <property type="entry name" value="DEAD/DEAH_RhlB"/>
</dbReference>
<reference evidence="9" key="1">
    <citation type="submission" date="2020-11" db="EMBL/GenBank/DDBJ databases">
        <title>Multidrug resistant novel bacterium Savagea serpentis sp. nov., isolated from the scats of a vine snake (Ahaetulla nasuta).</title>
        <authorList>
            <person name="Venkata Ramana V."/>
            <person name="Vikas Patil S."/>
            <person name="Yogita Lugani V."/>
        </authorList>
    </citation>
    <scope>NUCLEOTIDE SEQUENCE</scope>
    <source>
        <strain evidence="9">SN6</strain>
    </source>
</reference>
<dbReference type="GO" id="GO:0033592">
    <property type="term" value="F:RNA strand annealing activity"/>
    <property type="evidence" value="ECO:0007669"/>
    <property type="project" value="TreeGrafter"/>
</dbReference>
<evidence type="ECO:0000259" key="6">
    <source>
        <dbReference type="PROSITE" id="PS51192"/>
    </source>
</evidence>
<dbReference type="SUPFAM" id="SSF52540">
    <property type="entry name" value="P-loop containing nucleoside triphosphate hydrolases"/>
    <property type="match status" value="1"/>
</dbReference>
<dbReference type="Gene3D" id="3.40.50.300">
    <property type="entry name" value="P-loop containing nucleotide triphosphate hydrolases"/>
    <property type="match status" value="2"/>
</dbReference>
<protein>
    <submittedName>
        <fullName evidence="9">DEAD/DEAH box helicase</fullName>
    </submittedName>
</protein>
<dbReference type="CDD" id="cd00268">
    <property type="entry name" value="DEADc"/>
    <property type="match status" value="1"/>
</dbReference>
<keyword evidence="4" id="KW-0067">ATP-binding</keyword>
<dbReference type="Proteomes" id="UP000622653">
    <property type="component" value="Unassembled WGS sequence"/>
</dbReference>
<dbReference type="InterPro" id="IPR014001">
    <property type="entry name" value="Helicase_ATP-bd"/>
</dbReference>
<dbReference type="InterPro" id="IPR050547">
    <property type="entry name" value="DEAD_box_RNA_helicases"/>
</dbReference>
<dbReference type="SMART" id="SM00487">
    <property type="entry name" value="DEXDc"/>
    <property type="match status" value="1"/>
</dbReference>
<gene>
    <name evidence="9" type="ORF">IRY55_12485</name>
</gene>
<dbReference type="InterPro" id="IPR011545">
    <property type="entry name" value="DEAD/DEAH_box_helicase_dom"/>
</dbReference>
<dbReference type="EMBL" id="JADKPV010000009">
    <property type="protein sequence ID" value="MBF4502178.1"/>
    <property type="molecule type" value="Genomic_DNA"/>
</dbReference>
<dbReference type="GO" id="GO:0009409">
    <property type="term" value="P:response to cold"/>
    <property type="evidence" value="ECO:0007669"/>
    <property type="project" value="TreeGrafter"/>
</dbReference>
<dbReference type="RefSeq" id="WP_194563664.1">
    <property type="nucleotide sequence ID" value="NZ_JADKPV010000009.1"/>
</dbReference>
<dbReference type="InterPro" id="IPR027417">
    <property type="entry name" value="P-loop_NTPase"/>
</dbReference>
<feature type="compositionally biased region" description="Basic and acidic residues" evidence="5">
    <location>
        <begin position="363"/>
        <end position="373"/>
    </location>
</feature>
<organism evidence="9 10">
    <name type="scientific">Savagea serpentis</name>
    <dbReference type="NCBI Taxonomy" id="2785297"/>
    <lineage>
        <taxon>Bacteria</taxon>
        <taxon>Bacillati</taxon>
        <taxon>Bacillota</taxon>
        <taxon>Bacilli</taxon>
        <taxon>Bacillales</taxon>
        <taxon>Caryophanaceae</taxon>
        <taxon>Savagea</taxon>
    </lineage>
</organism>
<evidence type="ECO:0000256" key="5">
    <source>
        <dbReference type="SAM" id="MobiDB-lite"/>
    </source>
</evidence>
<dbReference type="GO" id="GO:0003724">
    <property type="term" value="F:RNA helicase activity"/>
    <property type="evidence" value="ECO:0007669"/>
    <property type="project" value="TreeGrafter"/>
</dbReference>
<dbReference type="Pfam" id="PF00271">
    <property type="entry name" value="Helicase_C"/>
    <property type="match status" value="1"/>
</dbReference>
<feature type="domain" description="Helicase ATP-binding" evidence="7">
    <location>
        <begin position="1"/>
        <end position="254"/>
    </location>
</feature>
<dbReference type="GO" id="GO:0005524">
    <property type="term" value="F:ATP binding"/>
    <property type="evidence" value="ECO:0007669"/>
    <property type="project" value="UniProtKB-KW"/>
</dbReference>
<dbReference type="CDD" id="cd18787">
    <property type="entry name" value="SF2_C_DEAD"/>
    <property type="match status" value="1"/>
</dbReference>
<dbReference type="PROSITE" id="PS51192">
    <property type="entry name" value="HELICASE_ATP_BIND_1"/>
    <property type="match status" value="1"/>
</dbReference>
<proteinExistence type="predicted"/>
<evidence type="ECO:0000259" key="8">
    <source>
        <dbReference type="PROSITE" id="PS51194"/>
    </source>
</evidence>
<evidence type="ECO:0000313" key="10">
    <source>
        <dbReference type="Proteomes" id="UP000622653"/>
    </source>
</evidence>
<dbReference type="Pfam" id="PF00270">
    <property type="entry name" value="DEAD"/>
    <property type="match status" value="1"/>
</dbReference>
<dbReference type="InterPro" id="IPR014013">
    <property type="entry name" value="Helic_SF1/SF2_ATP-bd_DinG/Rad3"/>
</dbReference>
<evidence type="ECO:0000256" key="4">
    <source>
        <dbReference type="ARBA" id="ARBA00022840"/>
    </source>
</evidence>
<evidence type="ECO:0000313" key="9">
    <source>
        <dbReference type="EMBL" id="MBF4502178.1"/>
    </source>
</evidence>
<comment type="caution">
    <text evidence="9">The sequence shown here is derived from an EMBL/GenBank/DDBJ whole genome shotgun (WGS) entry which is preliminary data.</text>
</comment>
<evidence type="ECO:0000256" key="2">
    <source>
        <dbReference type="ARBA" id="ARBA00022801"/>
    </source>
</evidence>
<dbReference type="AlphaFoldDB" id="A0A8J7GN68"/>
<evidence type="ECO:0000256" key="1">
    <source>
        <dbReference type="ARBA" id="ARBA00022741"/>
    </source>
</evidence>
<feature type="domain" description="Helicase C-terminal" evidence="8">
    <location>
        <begin position="208"/>
        <end position="379"/>
    </location>
</feature>
<keyword evidence="10" id="KW-1185">Reference proteome</keyword>
<dbReference type="GO" id="GO:0005829">
    <property type="term" value="C:cytosol"/>
    <property type="evidence" value="ECO:0007669"/>
    <property type="project" value="TreeGrafter"/>
</dbReference>
<dbReference type="GO" id="GO:0016787">
    <property type="term" value="F:hydrolase activity"/>
    <property type="evidence" value="ECO:0007669"/>
    <property type="project" value="UniProtKB-KW"/>
</dbReference>
<accession>A0A8J7GN68</accession>
<evidence type="ECO:0000259" key="7">
    <source>
        <dbReference type="PROSITE" id="PS51193"/>
    </source>
</evidence>
<dbReference type="PANTHER" id="PTHR47963">
    <property type="entry name" value="DEAD-BOX ATP-DEPENDENT RNA HELICASE 47, MITOCHONDRIAL"/>
    <property type="match status" value="1"/>
</dbReference>
<dbReference type="SMART" id="SM00490">
    <property type="entry name" value="HELICc"/>
    <property type="match status" value="1"/>
</dbReference>
<name>A0A8J7GN68_9BACL</name>
<feature type="region of interest" description="Disordered" evidence="5">
    <location>
        <begin position="359"/>
        <end position="381"/>
    </location>
</feature>
<dbReference type="GO" id="GO:0005840">
    <property type="term" value="C:ribosome"/>
    <property type="evidence" value="ECO:0007669"/>
    <property type="project" value="TreeGrafter"/>
</dbReference>